<dbReference type="PANTHER" id="PTHR10500">
    <property type="entry name" value="BETA-MICROSEMINOPROTEIN"/>
    <property type="match status" value="1"/>
</dbReference>
<protein>
    <recommendedName>
        <fullName evidence="8">Beta-microseminoprotein</fullName>
    </recommendedName>
</protein>
<dbReference type="Proteomes" id="UP000472264">
    <property type="component" value="Chromosome 9"/>
</dbReference>
<accession>A0A665W419</accession>
<evidence type="ECO:0000256" key="4">
    <source>
        <dbReference type="ARBA" id="ARBA00023157"/>
    </source>
</evidence>
<evidence type="ECO:0000256" key="3">
    <source>
        <dbReference type="ARBA" id="ARBA00022525"/>
    </source>
</evidence>
<dbReference type="GO" id="GO:0005576">
    <property type="term" value="C:extracellular region"/>
    <property type="evidence" value="ECO:0007669"/>
    <property type="project" value="UniProtKB-SubCell"/>
</dbReference>
<keyword evidence="3" id="KW-0964">Secreted</keyword>
<proteinExistence type="inferred from homology"/>
<dbReference type="OMA" id="RWRANCW"/>
<dbReference type="Pfam" id="PF05825">
    <property type="entry name" value="PSP94"/>
    <property type="match status" value="1"/>
</dbReference>
<evidence type="ECO:0000256" key="2">
    <source>
        <dbReference type="ARBA" id="ARBA00010352"/>
    </source>
</evidence>
<keyword evidence="5" id="KW-0732">Signal</keyword>
<feature type="signal peptide" evidence="5">
    <location>
        <begin position="1"/>
        <end position="19"/>
    </location>
</feature>
<organism evidence="6 7">
    <name type="scientific">Echeneis naucrates</name>
    <name type="common">Live sharksucker</name>
    <dbReference type="NCBI Taxonomy" id="173247"/>
    <lineage>
        <taxon>Eukaryota</taxon>
        <taxon>Metazoa</taxon>
        <taxon>Chordata</taxon>
        <taxon>Craniata</taxon>
        <taxon>Vertebrata</taxon>
        <taxon>Euteleostomi</taxon>
        <taxon>Actinopterygii</taxon>
        <taxon>Neopterygii</taxon>
        <taxon>Teleostei</taxon>
        <taxon>Neoteleostei</taxon>
        <taxon>Acanthomorphata</taxon>
        <taxon>Carangaria</taxon>
        <taxon>Carangiformes</taxon>
        <taxon>Echeneidae</taxon>
        <taxon>Echeneis</taxon>
    </lineage>
</organism>
<dbReference type="InterPro" id="IPR008735">
    <property type="entry name" value="PSP94"/>
</dbReference>
<reference evidence="6" key="2">
    <citation type="submission" date="2025-08" db="UniProtKB">
        <authorList>
            <consortium name="Ensembl"/>
        </authorList>
    </citation>
    <scope>IDENTIFICATION</scope>
</reference>
<dbReference type="AlphaFoldDB" id="A0A665W419"/>
<keyword evidence="4" id="KW-1015">Disulfide bond</keyword>
<reference evidence="6" key="1">
    <citation type="submission" date="2021-04" db="EMBL/GenBank/DDBJ databases">
        <authorList>
            <consortium name="Wellcome Sanger Institute Data Sharing"/>
        </authorList>
    </citation>
    <scope>NUCLEOTIDE SEQUENCE [LARGE SCALE GENOMIC DNA]</scope>
</reference>
<evidence type="ECO:0008006" key="8">
    <source>
        <dbReference type="Google" id="ProtNLM"/>
    </source>
</evidence>
<dbReference type="Ensembl" id="ENSENLT00000039605.1">
    <property type="protein sequence ID" value="ENSENLP00000038585.1"/>
    <property type="gene ID" value="ENSENLG00000016670.1"/>
</dbReference>
<sequence length="103" mass="11717">KKRLALVLLLCSLPSLTNAFCQRRSPIFGMTHCTDEVDNTWHAVGSSWRNSECMDCTCDECCSAYYIPREIPTDCVSVFDSKACVYKVHKKDDPTKIHKDPLK</sequence>
<comment type="similarity">
    <text evidence="2">Belongs to the beta-microseminoprotein family.</text>
</comment>
<evidence type="ECO:0000313" key="6">
    <source>
        <dbReference type="Ensembl" id="ENSENLP00000038585.1"/>
    </source>
</evidence>
<evidence type="ECO:0000256" key="1">
    <source>
        <dbReference type="ARBA" id="ARBA00004613"/>
    </source>
</evidence>
<evidence type="ECO:0000256" key="5">
    <source>
        <dbReference type="SAM" id="SignalP"/>
    </source>
</evidence>
<evidence type="ECO:0000313" key="7">
    <source>
        <dbReference type="Proteomes" id="UP000472264"/>
    </source>
</evidence>
<feature type="chain" id="PRO_5025407035" description="Beta-microseminoprotein" evidence="5">
    <location>
        <begin position="20"/>
        <end position="103"/>
    </location>
</feature>
<keyword evidence="7" id="KW-1185">Reference proteome</keyword>
<dbReference type="InParanoid" id="A0A665W419"/>
<comment type="subcellular location">
    <subcellularLocation>
        <location evidence="1">Secreted</location>
    </subcellularLocation>
</comment>
<name>A0A665W419_ECHNA</name>
<dbReference type="Gene3D" id="2.60.40.1900">
    <property type="entry name" value="Beta-microseminoprotein (PSP94) domain"/>
    <property type="match status" value="1"/>
</dbReference>
<reference evidence="6" key="3">
    <citation type="submission" date="2025-09" db="UniProtKB">
        <authorList>
            <consortium name="Ensembl"/>
        </authorList>
    </citation>
    <scope>IDENTIFICATION</scope>
</reference>
<dbReference type="PANTHER" id="PTHR10500:SF7">
    <property type="entry name" value="BETA-MICROSEMINOPROTEIN"/>
    <property type="match status" value="1"/>
</dbReference>